<proteinExistence type="inferred from homology"/>
<feature type="signal peptide" evidence="8">
    <location>
        <begin position="1"/>
        <end position="18"/>
    </location>
</feature>
<evidence type="ECO:0000259" key="9">
    <source>
        <dbReference type="SMART" id="SM00607"/>
    </source>
</evidence>
<dbReference type="GO" id="GO:0001868">
    <property type="term" value="P:regulation of complement activation, lectin pathway"/>
    <property type="evidence" value="ECO:0007669"/>
    <property type="project" value="UniProtKB-ARBA"/>
</dbReference>
<keyword evidence="7" id="KW-1015">Disulfide bond</keyword>
<protein>
    <recommendedName>
        <fullName evidence="9">Fucolectin tachylectin-4 pentraxin-1 domain-containing protein</fullName>
    </recommendedName>
</protein>
<dbReference type="OrthoDB" id="6125609at2759"/>
<gene>
    <name evidence="10" type="ORF">MGAL_10B064515</name>
</gene>
<dbReference type="Proteomes" id="UP000596742">
    <property type="component" value="Unassembled WGS sequence"/>
</dbReference>
<dbReference type="AlphaFoldDB" id="A0A8B6DYP5"/>
<comment type="subunit">
    <text evidence="3">Homotrimer.</text>
</comment>
<dbReference type="InterPro" id="IPR008979">
    <property type="entry name" value="Galactose-bd-like_sf"/>
</dbReference>
<sequence length="195" mass="22150">MRLSLVFLFLVTFAITKGDYFRLLEKLESKLDDNSEKLQEILSRLPNGKPGVHVLQEVAKGKASRQSLQYLHFRSGYANDGNLNTFSITHTNGDLSPYWEVDLGHDFKIRQVEIFVRKDCCGHRIRQLNITAGSSHNQMTKCNFYKGPARTGDHLVFECSPIINGRYVRIQKMNHASNLALLEVKVNAVVDRTVG</sequence>
<comment type="function">
    <text evidence="1">Acts as a defensive agent. Recognizes blood group fucosylated oligosaccharides including A, B, H and Lewis B-type antigens. Does not recognize Lewis A antigen and has low affinity for monovalent haptens.</text>
</comment>
<evidence type="ECO:0000313" key="10">
    <source>
        <dbReference type="EMBL" id="VDI26351.1"/>
    </source>
</evidence>
<evidence type="ECO:0000256" key="4">
    <source>
        <dbReference type="ARBA" id="ARBA00022723"/>
    </source>
</evidence>
<dbReference type="EMBL" id="UYJE01004237">
    <property type="protein sequence ID" value="VDI26351.1"/>
    <property type="molecule type" value="Genomic_DNA"/>
</dbReference>
<dbReference type="InterPro" id="IPR006585">
    <property type="entry name" value="FTP1"/>
</dbReference>
<evidence type="ECO:0000256" key="6">
    <source>
        <dbReference type="ARBA" id="ARBA00022837"/>
    </source>
</evidence>
<keyword evidence="6" id="KW-0106">Calcium</keyword>
<dbReference type="InterPro" id="IPR051941">
    <property type="entry name" value="BG_Antigen-Binding_Lectin"/>
</dbReference>
<dbReference type="GO" id="GO:0046872">
    <property type="term" value="F:metal ion binding"/>
    <property type="evidence" value="ECO:0007669"/>
    <property type="project" value="UniProtKB-KW"/>
</dbReference>
<dbReference type="GO" id="GO:0042806">
    <property type="term" value="F:fucose binding"/>
    <property type="evidence" value="ECO:0007669"/>
    <property type="project" value="UniProtKB-ARBA"/>
</dbReference>
<evidence type="ECO:0000256" key="3">
    <source>
        <dbReference type="ARBA" id="ARBA00011233"/>
    </source>
</evidence>
<accession>A0A8B6DYP5</accession>
<evidence type="ECO:0000256" key="7">
    <source>
        <dbReference type="ARBA" id="ARBA00023157"/>
    </source>
</evidence>
<evidence type="ECO:0000256" key="1">
    <source>
        <dbReference type="ARBA" id="ARBA00002219"/>
    </source>
</evidence>
<evidence type="ECO:0000313" key="11">
    <source>
        <dbReference type="Proteomes" id="UP000596742"/>
    </source>
</evidence>
<dbReference type="GO" id="GO:0010185">
    <property type="term" value="P:regulation of cellular defense response"/>
    <property type="evidence" value="ECO:0007669"/>
    <property type="project" value="UniProtKB-ARBA"/>
</dbReference>
<organism evidence="10 11">
    <name type="scientific">Mytilus galloprovincialis</name>
    <name type="common">Mediterranean mussel</name>
    <dbReference type="NCBI Taxonomy" id="29158"/>
    <lineage>
        <taxon>Eukaryota</taxon>
        <taxon>Metazoa</taxon>
        <taxon>Spiralia</taxon>
        <taxon>Lophotrochozoa</taxon>
        <taxon>Mollusca</taxon>
        <taxon>Bivalvia</taxon>
        <taxon>Autobranchia</taxon>
        <taxon>Pteriomorphia</taxon>
        <taxon>Mytilida</taxon>
        <taxon>Mytiloidea</taxon>
        <taxon>Mytilidae</taxon>
        <taxon>Mytilinae</taxon>
        <taxon>Mytilus</taxon>
    </lineage>
</organism>
<dbReference type="SMART" id="SM00607">
    <property type="entry name" value="FTP"/>
    <property type="match status" value="1"/>
</dbReference>
<comment type="similarity">
    <text evidence="2">Belongs to the fucolectin family.</text>
</comment>
<keyword evidence="8" id="KW-0732">Signal</keyword>
<evidence type="ECO:0000256" key="2">
    <source>
        <dbReference type="ARBA" id="ARBA00010147"/>
    </source>
</evidence>
<dbReference type="Gene3D" id="2.60.120.260">
    <property type="entry name" value="Galactose-binding domain-like"/>
    <property type="match status" value="1"/>
</dbReference>
<name>A0A8B6DYP5_MYTGA</name>
<dbReference type="Pfam" id="PF22633">
    <property type="entry name" value="F5_F8_type_C_2"/>
    <property type="match status" value="1"/>
</dbReference>
<dbReference type="PANTHER" id="PTHR45713:SF6">
    <property type="entry name" value="F5_8 TYPE C DOMAIN-CONTAINING PROTEIN"/>
    <property type="match status" value="1"/>
</dbReference>
<evidence type="ECO:0000256" key="8">
    <source>
        <dbReference type="SAM" id="SignalP"/>
    </source>
</evidence>
<evidence type="ECO:0000256" key="5">
    <source>
        <dbReference type="ARBA" id="ARBA00022734"/>
    </source>
</evidence>
<keyword evidence="4" id="KW-0479">Metal-binding</keyword>
<feature type="domain" description="Fucolectin tachylectin-4 pentraxin-1" evidence="9">
    <location>
        <begin position="55"/>
        <end position="191"/>
    </location>
</feature>
<keyword evidence="11" id="KW-1185">Reference proteome</keyword>
<dbReference type="SUPFAM" id="SSF49785">
    <property type="entry name" value="Galactose-binding domain-like"/>
    <property type="match status" value="1"/>
</dbReference>
<dbReference type="PANTHER" id="PTHR45713">
    <property type="entry name" value="FTP DOMAIN-CONTAINING PROTEIN"/>
    <property type="match status" value="1"/>
</dbReference>
<keyword evidence="5" id="KW-0430">Lectin</keyword>
<feature type="chain" id="PRO_5032930610" description="Fucolectin tachylectin-4 pentraxin-1 domain-containing protein" evidence="8">
    <location>
        <begin position="19"/>
        <end position="195"/>
    </location>
</feature>
<comment type="caution">
    <text evidence="10">The sequence shown here is derived from an EMBL/GenBank/DDBJ whole genome shotgun (WGS) entry which is preliminary data.</text>
</comment>
<reference evidence="10" key="1">
    <citation type="submission" date="2018-11" db="EMBL/GenBank/DDBJ databases">
        <authorList>
            <person name="Alioto T."/>
            <person name="Alioto T."/>
        </authorList>
    </citation>
    <scope>NUCLEOTIDE SEQUENCE</scope>
</reference>